<protein>
    <submittedName>
        <fullName evidence="1">Uncharacterized protein</fullName>
    </submittedName>
</protein>
<dbReference type="Proteomes" id="UP000008514">
    <property type="component" value="Chromosome"/>
</dbReference>
<organism evidence="1 2">
    <name type="scientific">Psychroflexus torquis (strain ATCC 700755 / CIP 106069 / ACAM 623)</name>
    <dbReference type="NCBI Taxonomy" id="313595"/>
    <lineage>
        <taxon>Bacteria</taxon>
        <taxon>Pseudomonadati</taxon>
        <taxon>Bacteroidota</taxon>
        <taxon>Flavobacteriia</taxon>
        <taxon>Flavobacteriales</taxon>
        <taxon>Flavobacteriaceae</taxon>
        <taxon>Psychroflexus</taxon>
    </lineage>
</organism>
<dbReference type="KEGG" id="ptq:P700755_003951"/>
<evidence type="ECO:0000313" key="2">
    <source>
        <dbReference type="Proteomes" id="UP000008514"/>
    </source>
</evidence>
<dbReference type="HOGENOM" id="CLU_2809342_0_0_10"/>
<accession>K4IJ08</accession>
<dbReference type="STRING" id="313595.P700755_003951"/>
<sequence length="67" mass="7726">MANRVFGGLRKFSAINEQRQIFNLVFKMNKLKTKYKNLVQSKPKSSSLSTALLVIYQPLCVMHKKPI</sequence>
<proteinExistence type="predicted"/>
<gene>
    <name evidence="1" type="ordered locus">P700755_003951</name>
</gene>
<dbReference type="AlphaFoldDB" id="K4IJ08"/>
<dbReference type="EMBL" id="CP003879">
    <property type="protein sequence ID" value="AFU70522.1"/>
    <property type="molecule type" value="Genomic_DNA"/>
</dbReference>
<name>K4IJ08_PSYTT</name>
<reference evidence="1" key="1">
    <citation type="submission" date="2006-03" db="EMBL/GenBank/DDBJ databases">
        <authorList>
            <person name="Bowman J."/>
            <person name="Ferriera S."/>
            <person name="Johnson J."/>
            <person name="Kravitz S."/>
            <person name="Halpern A."/>
            <person name="Remington K."/>
            <person name="Beeson K."/>
            <person name="Tran B."/>
            <person name="Rogers Y.-H."/>
            <person name="Friedman R."/>
            <person name="Venter J.C."/>
        </authorList>
    </citation>
    <scope>NUCLEOTIDE SEQUENCE [LARGE SCALE GENOMIC DNA]</scope>
    <source>
        <strain evidence="1">ATCC 700755</strain>
    </source>
</reference>
<evidence type="ECO:0000313" key="1">
    <source>
        <dbReference type="EMBL" id="AFU70522.1"/>
    </source>
</evidence>
<reference evidence="1" key="2">
    <citation type="submission" date="2012-09" db="EMBL/GenBank/DDBJ databases">
        <title>The complete sequence of Psychroflexus torquis an extreme psychrophile from sea-ice that is stimulated by light.</title>
        <authorList>
            <person name="Feng S."/>
            <person name="Powell S.M."/>
            <person name="Bowman J.P."/>
        </authorList>
    </citation>
    <scope>NUCLEOTIDE SEQUENCE [LARGE SCALE GENOMIC DNA]</scope>
    <source>
        <strain evidence="1">ATCC 700755</strain>
    </source>
</reference>
<keyword evidence="2" id="KW-1185">Reference proteome</keyword>